<feature type="compositionally biased region" description="Low complexity" evidence="12">
    <location>
        <begin position="504"/>
        <end position="516"/>
    </location>
</feature>
<keyword evidence="15" id="KW-1185">Reference proteome</keyword>
<organism evidence="14 15">
    <name type="scientific">Maudiozyma humilis</name>
    <name type="common">Sour dough yeast</name>
    <name type="synonym">Kazachstania humilis</name>
    <dbReference type="NCBI Taxonomy" id="51915"/>
    <lineage>
        <taxon>Eukaryota</taxon>
        <taxon>Fungi</taxon>
        <taxon>Dikarya</taxon>
        <taxon>Ascomycota</taxon>
        <taxon>Saccharomycotina</taxon>
        <taxon>Saccharomycetes</taxon>
        <taxon>Saccharomycetales</taxon>
        <taxon>Saccharomycetaceae</taxon>
        <taxon>Maudiozyma</taxon>
    </lineage>
</organism>
<evidence type="ECO:0000256" key="3">
    <source>
        <dbReference type="ARBA" id="ARBA00019599"/>
    </source>
</evidence>
<keyword evidence="7 11" id="KW-0067">ATP-binding</keyword>
<keyword evidence="14" id="KW-0723">Serine/threonine-protein kinase</keyword>
<comment type="caution">
    <text evidence="14">The sequence shown here is derived from an EMBL/GenBank/DDBJ whole genome shotgun (WGS) entry which is preliminary data.</text>
</comment>
<accession>A0AAV5RRC4</accession>
<dbReference type="PANTHER" id="PTHR24348:SF22">
    <property type="entry name" value="NON-SPECIFIC SERINE_THREONINE PROTEIN KINASE"/>
    <property type="match status" value="1"/>
</dbReference>
<evidence type="ECO:0000256" key="4">
    <source>
        <dbReference type="ARBA" id="ARBA00022679"/>
    </source>
</evidence>
<dbReference type="PROSITE" id="PS00108">
    <property type="entry name" value="PROTEIN_KINASE_ST"/>
    <property type="match status" value="1"/>
</dbReference>
<dbReference type="GO" id="GO:0034727">
    <property type="term" value="P:piecemeal microautophagy of the nucleus"/>
    <property type="evidence" value="ECO:0007669"/>
    <property type="project" value="TreeGrafter"/>
</dbReference>
<dbReference type="GO" id="GO:0042594">
    <property type="term" value="P:response to starvation"/>
    <property type="evidence" value="ECO:0007669"/>
    <property type="project" value="TreeGrafter"/>
</dbReference>
<keyword evidence="4" id="KW-0808">Transferase</keyword>
<dbReference type="SUPFAM" id="SSF56112">
    <property type="entry name" value="Protein kinase-like (PK-like)"/>
    <property type="match status" value="1"/>
</dbReference>
<evidence type="ECO:0000256" key="9">
    <source>
        <dbReference type="ARBA" id="ARBA00023006"/>
    </source>
</evidence>
<keyword evidence="8" id="KW-0813">Transport</keyword>
<evidence type="ECO:0000256" key="5">
    <source>
        <dbReference type="ARBA" id="ARBA00022741"/>
    </source>
</evidence>
<dbReference type="GO" id="GO:0004674">
    <property type="term" value="F:protein serine/threonine kinase activity"/>
    <property type="evidence" value="ECO:0007669"/>
    <property type="project" value="UniProtKB-KW"/>
</dbReference>
<evidence type="ECO:0000259" key="13">
    <source>
        <dbReference type="PROSITE" id="PS50011"/>
    </source>
</evidence>
<evidence type="ECO:0000313" key="15">
    <source>
        <dbReference type="Proteomes" id="UP001377567"/>
    </source>
</evidence>
<keyword evidence="8" id="KW-0653">Protein transport</keyword>
<feature type="binding site" evidence="11">
    <location>
        <position position="43"/>
    </location>
    <ligand>
        <name>ATP</name>
        <dbReference type="ChEBI" id="CHEBI:30616"/>
    </ligand>
</feature>
<dbReference type="Proteomes" id="UP001377567">
    <property type="component" value="Unassembled WGS sequence"/>
</dbReference>
<keyword evidence="6 14" id="KW-0418">Kinase</keyword>
<dbReference type="Gene3D" id="3.30.200.20">
    <property type="entry name" value="Phosphorylase Kinase, domain 1"/>
    <property type="match status" value="1"/>
</dbReference>
<dbReference type="GO" id="GO:0034045">
    <property type="term" value="C:phagophore assembly site membrane"/>
    <property type="evidence" value="ECO:0007669"/>
    <property type="project" value="TreeGrafter"/>
</dbReference>
<proteinExistence type="predicted"/>
<dbReference type="GO" id="GO:0061709">
    <property type="term" value="P:reticulophagy"/>
    <property type="evidence" value="ECO:0007669"/>
    <property type="project" value="TreeGrafter"/>
</dbReference>
<dbReference type="InterPro" id="IPR048941">
    <property type="entry name" value="ATG1-like_MIT2"/>
</dbReference>
<evidence type="ECO:0000256" key="2">
    <source>
        <dbReference type="ARBA" id="ARBA00018572"/>
    </source>
</evidence>
<dbReference type="EC" id="2.7.11.1" evidence="1"/>
<dbReference type="InterPro" id="IPR011009">
    <property type="entry name" value="Kinase-like_dom_sf"/>
</dbReference>
<dbReference type="GO" id="GO:0000422">
    <property type="term" value="P:autophagy of mitochondrion"/>
    <property type="evidence" value="ECO:0007669"/>
    <property type="project" value="TreeGrafter"/>
</dbReference>
<evidence type="ECO:0000256" key="6">
    <source>
        <dbReference type="ARBA" id="ARBA00022777"/>
    </source>
</evidence>
<sequence length="888" mass="98600">MDNTHPSIPGGKYIVDKEIGQGSFAVVYRGHSASAPQTHIAIKAVSKAKLKNKKLLENLEIEITILKKVRHPHIVRLMESERSATDFFLIMEYCALGDLTFLIKRRRELVAGHPLLQEMFDMYPPPTHSHNGLHQAFVLNYLQQLVSALQFLRSKNLVHRDIKPQNMLLSTPLIGYSTPQEFHAQGYAGIYNMPILKIADFGFARFLPNSSLAETLCGSPLYMAPEILNYQKYNAKADLWSTGAVLYEMCCGSPPFKANNHIELYKRIKRNRDNIAFPAYFDQYPADQPTAYRQTRAAEEEFHTINDRLRELIRGLLTFDPQARLGFDELFVNRLVMMDLSRYEAPPKVNHTLESKSRNLQESSMFVSEFLTPRAKQNAAIARSPEKNTSPGSKKKATALLPIRHTGANIHPPARSVHNSDLVLEKEYVVVEKKSVEVNELADEMARLGHGQVSSHTTYTSGGAAVGPTQMARITSVDSDVPATTTTNNYNNYNLDTERVQRQRSTSNNSNSSRRASLVERRLSINSLNPTNALSRALGIASTRLFGTNANANAHAAIGATTPTIFSPQMYNELTEKMVLRFNTSGDVKESGDSGTENRLSTVNDVVQMDMGDMVHYLETLSAKAFVIYAFAEVKYAQAMPLPGPTGVPTGTVGRDGKRLSTGSCALTDDDDDDADDQPHGNNTTIAEEPEIIDATLCKEAVSLYLKVLEILGEAMRNTASWWFKHRGQGSSSATGTNTGTAGTLSVRLNLLVQWIRDKFNDSLQKAETMRSKLVQSASVERQGNNSNDSDEMFLERLLYDRALEVAKNAARLEIAGNNTAACELAYATSLWMLSAVLDDTVPEHRGDTQDHGASSNLDTDDREIIQRYIESISGRLKALRSSQPVEQ</sequence>
<protein>
    <recommendedName>
        <fullName evidence="2">Serine/threonine-protein kinase ATG1</fullName>
        <ecNumber evidence="1">2.7.11.1</ecNumber>
    </recommendedName>
    <alternativeName>
        <fullName evidence="10">Autophagy-related protein 1</fullName>
    </alternativeName>
    <alternativeName>
        <fullName evidence="3">Serine/threonine-protein kinase atg1</fullName>
    </alternativeName>
</protein>
<dbReference type="EMBL" id="BTGD01000001">
    <property type="protein sequence ID" value="GMM53973.1"/>
    <property type="molecule type" value="Genomic_DNA"/>
</dbReference>
<dbReference type="GO" id="GO:0015031">
    <property type="term" value="P:protein transport"/>
    <property type="evidence" value="ECO:0007669"/>
    <property type="project" value="UniProtKB-KW"/>
</dbReference>
<evidence type="ECO:0000256" key="12">
    <source>
        <dbReference type="SAM" id="MobiDB-lite"/>
    </source>
</evidence>
<evidence type="ECO:0000256" key="7">
    <source>
        <dbReference type="ARBA" id="ARBA00022840"/>
    </source>
</evidence>
<dbReference type="Pfam" id="PF21127">
    <property type="entry name" value="ATG1-like_MIT2"/>
    <property type="match status" value="1"/>
</dbReference>
<evidence type="ECO:0000313" key="14">
    <source>
        <dbReference type="EMBL" id="GMM53973.1"/>
    </source>
</evidence>
<dbReference type="InterPro" id="IPR008271">
    <property type="entry name" value="Ser/Thr_kinase_AS"/>
</dbReference>
<feature type="region of interest" description="Disordered" evidence="12">
    <location>
        <begin position="482"/>
        <end position="517"/>
    </location>
</feature>
<dbReference type="InterPro" id="IPR000719">
    <property type="entry name" value="Prot_kinase_dom"/>
</dbReference>
<evidence type="ECO:0000256" key="8">
    <source>
        <dbReference type="ARBA" id="ARBA00022927"/>
    </source>
</evidence>
<gene>
    <name evidence="14" type="ORF">DAKH74_005890</name>
</gene>
<evidence type="ECO:0000256" key="10">
    <source>
        <dbReference type="ARBA" id="ARBA00030237"/>
    </source>
</evidence>
<feature type="region of interest" description="Disordered" evidence="12">
    <location>
        <begin position="645"/>
        <end position="688"/>
    </location>
</feature>
<dbReference type="GO" id="GO:0005829">
    <property type="term" value="C:cytosol"/>
    <property type="evidence" value="ECO:0007669"/>
    <property type="project" value="TreeGrafter"/>
</dbReference>
<evidence type="ECO:0000256" key="11">
    <source>
        <dbReference type="PROSITE-ProRule" id="PRU10141"/>
    </source>
</evidence>
<dbReference type="GO" id="GO:0010506">
    <property type="term" value="P:regulation of autophagy"/>
    <property type="evidence" value="ECO:0007669"/>
    <property type="project" value="InterPro"/>
</dbReference>
<dbReference type="SMART" id="SM00220">
    <property type="entry name" value="S_TKc"/>
    <property type="match status" value="1"/>
</dbReference>
<dbReference type="GO" id="GO:0005776">
    <property type="term" value="C:autophagosome"/>
    <property type="evidence" value="ECO:0007669"/>
    <property type="project" value="TreeGrafter"/>
</dbReference>
<dbReference type="Pfam" id="PF12063">
    <property type="entry name" value="ATG1-like_MIT1"/>
    <property type="match status" value="1"/>
</dbReference>
<reference evidence="14 15" key="1">
    <citation type="journal article" date="2023" name="Elife">
        <title>Identification of key yeast species and microbe-microbe interactions impacting larval growth of Drosophila in the wild.</title>
        <authorList>
            <person name="Mure A."/>
            <person name="Sugiura Y."/>
            <person name="Maeda R."/>
            <person name="Honda K."/>
            <person name="Sakurai N."/>
            <person name="Takahashi Y."/>
            <person name="Watada M."/>
            <person name="Katoh T."/>
            <person name="Gotoh A."/>
            <person name="Gotoh Y."/>
            <person name="Taniguchi I."/>
            <person name="Nakamura K."/>
            <person name="Hayashi T."/>
            <person name="Katayama T."/>
            <person name="Uemura T."/>
            <person name="Hattori Y."/>
        </authorList>
    </citation>
    <scope>NUCLEOTIDE SEQUENCE [LARGE SCALE GENOMIC DNA]</scope>
    <source>
        <strain evidence="14 15">KH-74</strain>
    </source>
</reference>
<dbReference type="PROSITE" id="PS00107">
    <property type="entry name" value="PROTEIN_KINASE_ATP"/>
    <property type="match status" value="1"/>
</dbReference>
<dbReference type="InterPro" id="IPR022708">
    <property type="entry name" value="Atg1-like_tMIT"/>
</dbReference>
<keyword evidence="9" id="KW-0072">Autophagy</keyword>
<dbReference type="InterPro" id="IPR045269">
    <property type="entry name" value="Atg1-like"/>
</dbReference>
<dbReference type="PANTHER" id="PTHR24348">
    <property type="entry name" value="SERINE/THREONINE-PROTEIN KINASE UNC-51-RELATED"/>
    <property type="match status" value="1"/>
</dbReference>
<dbReference type="AlphaFoldDB" id="A0AAV5RRC4"/>
<name>A0AAV5RRC4_MAUHU</name>
<feature type="domain" description="Protein kinase" evidence="13">
    <location>
        <begin position="13"/>
        <end position="336"/>
    </location>
</feature>
<feature type="compositionally biased region" description="Low complexity" evidence="12">
    <location>
        <begin position="484"/>
        <end position="494"/>
    </location>
</feature>
<evidence type="ECO:0000256" key="1">
    <source>
        <dbReference type="ARBA" id="ARBA00012513"/>
    </source>
</evidence>
<dbReference type="PROSITE" id="PS50011">
    <property type="entry name" value="PROTEIN_KINASE_DOM"/>
    <property type="match status" value="1"/>
</dbReference>
<dbReference type="Pfam" id="PF00069">
    <property type="entry name" value="Pkinase"/>
    <property type="match status" value="1"/>
</dbReference>
<dbReference type="Gene3D" id="1.10.510.10">
    <property type="entry name" value="Transferase(Phosphotransferase) domain 1"/>
    <property type="match status" value="1"/>
</dbReference>
<dbReference type="GO" id="GO:0000045">
    <property type="term" value="P:autophagosome assembly"/>
    <property type="evidence" value="ECO:0007669"/>
    <property type="project" value="TreeGrafter"/>
</dbReference>
<dbReference type="GO" id="GO:0005524">
    <property type="term" value="F:ATP binding"/>
    <property type="evidence" value="ECO:0007669"/>
    <property type="project" value="UniProtKB-UniRule"/>
</dbReference>
<keyword evidence="5 11" id="KW-0547">Nucleotide-binding</keyword>
<dbReference type="InterPro" id="IPR017441">
    <property type="entry name" value="Protein_kinase_ATP_BS"/>
</dbReference>